<dbReference type="AlphaFoldDB" id="A0A5C3N335"/>
<accession>A0A5C3N335</accession>
<gene>
    <name evidence="1" type="ORF">OE88DRAFT_1364417</name>
</gene>
<organism evidence="1 2">
    <name type="scientific">Heliocybe sulcata</name>
    <dbReference type="NCBI Taxonomy" id="5364"/>
    <lineage>
        <taxon>Eukaryota</taxon>
        <taxon>Fungi</taxon>
        <taxon>Dikarya</taxon>
        <taxon>Basidiomycota</taxon>
        <taxon>Agaricomycotina</taxon>
        <taxon>Agaricomycetes</taxon>
        <taxon>Gloeophyllales</taxon>
        <taxon>Gloeophyllaceae</taxon>
        <taxon>Heliocybe</taxon>
    </lineage>
</organism>
<evidence type="ECO:0000313" key="2">
    <source>
        <dbReference type="Proteomes" id="UP000305948"/>
    </source>
</evidence>
<dbReference type="EMBL" id="ML213509">
    <property type="protein sequence ID" value="TFK52149.1"/>
    <property type="molecule type" value="Genomic_DNA"/>
</dbReference>
<protein>
    <submittedName>
        <fullName evidence="1">Uncharacterized protein</fullName>
    </submittedName>
</protein>
<sequence>MSLHVRVKPVQKHAASFKTREPMLRLTKSFRQQKTALTITSQITPPPKLPKTYLPRSKLLRSLKTNPKDPSNLSAPYTTPIQHWPRCRSPHRGYQHKNHSLISFSLAFIPAARLPALWSVFVRRKNCSRGSAHGRTDQRLLERRPHRQEQQQVVNHTDR</sequence>
<keyword evidence="2" id="KW-1185">Reference proteome</keyword>
<reference evidence="1 2" key="1">
    <citation type="journal article" date="2019" name="Nat. Ecol. Evol.">
        <title>Megaphylogeny resolves global patterns of mushroom evolution.</title>
        <authorList>
            <person name="Varga T."/>
            <person name="Krizsan K."/>
            <person name="Foldi C."/>
            <person name="Dima B."/>
            <person name="Sanchez-Garcia M."/>
            <person name="Sanchez-Ramirez S."/>
            <person name="Szollosi G.J."/>
            <person name="Szarkandi J.G."/>
            <person name="Papp V."/>
            <person name="Albert L."/>
            <person name="Andreopoulos W."/>
            <person name="Angelini C."/>
            <person name="Antonin V."/>
            <person name="Barry K.W."/>
            <person name="Bougher N.L."/>
            <person name="Buchanan P."/>
            <person name="Buyck B."/>
            <person name="Bense V."/>
            <person name="Catcheside P."/>
            <person name="Chovatia M."/>
            <person name="Cooper J."/>
            <person name="Damon W."/>
            <person name="Desjardin D."/>
            <person name="Finy P."/>
            <person name="Geml J."/>
            <person name="Haridas S."/>
            <person name="Hughes K."/>
            <person name="Justo A."/>
            <person name="Karasinski D."/>
            <person name="Kautmanova I."/>
            <person name="Kiss B."/>
            <person name="Kocsube S."/>
            <person name="Kotiranta H."/>
            <person name="LaButti K.M."/>
            <person name="Lechner B.E."/>
            <person name="Liimatainen K."/>
            <person name="Lipzen A."/>
            <person name="Lukacs Z."/>
            <person name="Mihaltcheva S."/>
            <person name="Morgado L.N."/>
            <person name="Niskanen T."/>
            <person name="Noordeloos M.E."/>
            <person name="Ohm R.A."/>
            <person name="Ortiz-Santana B."/>
            <person name="Ovrebo C."/>
            <person name="Racz N."/>
            <person name="Riley R."/>
            <person name="Savchenko A."/>
            <person name="Shiryaev A."/>
            <person name="Soop K."/>
            <person name="Spirin V."/>
            <person name="Szebenyi C."/>
            <person name="Tomsovsky M."/>
            <person name="Tulloss R.E."/>
            <person name="Uehling J."/>
            <person name="Grigoriev I.V."/>
            <person name="Vagvolgyi C."/>
            <person name="Papp T."/>
            <person name="Martin F.M."/>
            <person name="Miettinen O."/>
            <person name="Hibbett D.S."/>
            <person name="Nagy L.G."/>
        </authorList>
    </citation>
    <scope>NUCLEOTIDE SEQUENCE [LARGE SCALE GENOMIC DNA]</scope>
    <source>
        <strain evidence="1 2">OMC1185</strain>
    </source>
</reference>
<name>A0A5C3N335_9AGAM</name>
<proteinExistence type="predicted"/>
<dbReference type="Proteomes" id="UP000305948">
    <property type="component" value="Unassembled WGS sequence"/>
</dbReference>
<evidence type="ECO:0000313" key="1">
    <source>
        <dbReference type="EMBL" id="TFK52149.1"/>
    </source>
</evidence>